<feature type="region of interest" description="Disordered" evidence="1">
    <location>
        <begin position="77"/>
        <end position="101"/>
    </location>
</feature>
<reference evidence="2" key="1">
    <citation type="journal article" date="2005" name="PLoS Biol.">
        <title>The genomes of Oryza sativa: a history of duplications.</title>
        <authorList>
            <person name="Yu J."/>
            <person name="Wang J."/>
            <person name="Lin W."/>
            <person name="Li S."/>
            <person name="Li H."/>
            <person name="Zhou J."/>
            <person name="Ni P."/>
            <person name="Dong W."/>
            <person name="Hu S."/>
            <person name="Zeng C."/>
            <person name="Zhang J."/>
            <person name="Zhang Y."/>
            <person name="Li R."/>
            <person name="Xu Z."/>
            <person name="Li S."/>
            <person name="Li X."/>
            <person name="Zheng H."/>
            <person name="Cong L."/>
            <person name="Lin L."/>
            <person name="Yin J."/>
            <person name="Geng J."/>
            <person name="Li G."/>
            <person name="Shi J."/>
            <person name="Liu J."/>
            <person name="Lv H."/>
            <person name="Li J."/>
            <person name="Wang J."/>
            <person name="Deng Y."/>
            <person name="Ran L."/>
            <person name="Shi X."/>
            <person name="Wang X."/>
            <person name="Wu Q."/>
            <person name="Li C."/>
            <person name="Ren X."/>
            <person name="Wang J."/>
            <person name="Wang X."/>
            <person name="Li D."/>
            <person name="Liu D."/>
            <person name="Zhang X."/>
            <person name="Ji Z."/>
            <person name="Zhao W."/>
            <person name="Sun Y."/>
            <person name="Zhang Z."/>
            <person name="Bao J."/>
            <person name="Han Y."/>
            <person name="Dong L."/>
            <person name="Ji J."/>
            <person name="Chen P."/>
            <person name="Wu S."/>
            <person name="Liu J."/>
            <person name="Xiao Y."/>
            <person name="Bu D."/>
            <person name="Tan J."/>
            <person name="Yang L."/>
            <person name="Ye C."/>
            <person name="Zhang J."/>
            <person name="Xu J."/>
            <person name="Zhou Y."/>
            <person name="Yu Y."/>
            <person name="Zhang B."/>
            <person name="Zhuang S."/>
            <person name="Wei H."/>
            <person name="Liu B."/>
            <person name="Lei M."/>
            <person name="Yu H."/>
            <person name="Li Y."/>
            <person name="Xu H."/>
            <person name="Wei S."/>
            <person name="He X."/>
            <person name="Fang L."/>
            <person name="Zhang Z."/>
            <person name="Zhang Y."/>
            <person name="Huang X."/>
            <person name="Su Z."/>
            <person name="Tong W."/>
            <person name="Li J."/>
            <person name="Tong Z."/>
            <person name="Li S."/>
            <person name="Ye J."/>
            <person name="Wang L."/>
            <person name="Fang L."/>
            <person name="Lei T."/>
            <person name="Chen C."/>
            <person name="Chen H."/>
            <person name="Xu Z."/>
            <person name="Li H."/>
            <person name="Huang H."/>
            <person name="Zhang F."/>
            <person name="Xu H."/>
            <person name="Li N."/>
            <person name="Zhao C."/>
            <person name="Li S."/>
            <person name="Dong L."/>
            <person name="Huang Y."/>
            <person name="Li L."/>
            <person name="Xi Y."/>
            <person name="Qi Q."/>
            <person name="Li W."/>
            <person name="Zhang B."/>
            <person name="Hu W."/>
            <person name="Zhang Y."/>
            <person name="Tian X."/>
            <person name="Jiao Y."/>
            <person name="Liang X."/>
            <person name="Jin J."/>
            <person name="Gao L."/>
            <person name="Zheng W."/>
            <person name="Hao B."/>
            <person name="Liu S."/>
            <person name="Wang W."/>
            <person name="Yuan L."/>
            <person name="Cao M."/>
            <person name="McDermott J."/>
            <person name="Samudrala R."/>
            <person name="Wang J."/>
            <person name="Wong G.K."/>
            <person name="Yang H."/>
        </authorList>
    </citation>
    <scope>NUCLEOTIDE SEQUENCE [LARGE SCALE GENOMIC DNA]</scope>
</reference>
<dbReference type="Proteomes" id="UP000007752">
    <property type="component" value="Chromosome 5"/>
</dbReference>
<reference evidence="2" key="2">
    <citation type="submission" date="2008-12" db="EMBL/GenBank/DDBJ databases">
        <title>Improved gene annotation of the rice (Oryza sativa) genomes.</title>
        <authorList>
            <person name="Wang J."/>
            <person name="Li R."/>
            <person name="Fan W."/>
            <person name="Huang Q."/>
            <person name="Zhang J."/>
            <person name="Zhou Y."/>
            <person name="Hu Y."/>
            <person name="Zi S."/>
            <person name="Li J."/>
            <person name="Ni P."/>
            <person name="Zheng H."/>
            <person name="Zhang Y."/>
            <person name="Zhao M."/>
            <person name="Hao Q."/>
            <person name="McDermott J."/>
            <person name="Samudrala R."/>
            <person name="Kristiansen K."/>
            <person name="Wong G.K.-S."/>
        </authorList>
    </citation>
    <scope>NUCLEOTIDE SEQUENCE</scope>
</reference>
<gene>
    <name evidence="2" type="ORF">OsJ_17421</name>
</gene>
<accession>A0A8J8YIS1</accession>
<feature type="region of interest" description="Disordered" evidence="1">
    <location>
        <begin position="1"/>
        <end position="31"/>
    </location>
</feature>
<dbReference type="AlphaFoldDB" id="A0A8J8YIS1"/>
<name>A0A8J8YIS1_ORYSJ</name>
<evidence type="ECO:0000256" key="1">
    <source>
        <dbReference type="SAM" id="MobiDB-lite"/>
    </source>
</evidence>
<feature type="compositionally biased region" description="Basic residues" evidence="1">
    <location>
        <begin position="21"/>
        <end position="31"/>
    </location>
</feature>
<sequence length="101" mass="11602">MAPTLPSARRTSAPPTASRCHPWRRRGRARRSSPPLLTFLFPIGLLPDRLPRPTTPPFQRSAATVILFQTRARRRWLPPSSKRSRRWLGFAPPSSAKRPRR</sequence>
<proteinExistence type="predicted"/>
<protein>
    <submittedName>
        <fullName evidence="2">Uncharacterized protein</fullName>
    </submittedName>
</protein>
<dbReference type="EMBL" id="CM000142">
    <property type="protein sequence ID" value="EEE62618.1"/>
    <property type="molecule type" value="Genomic_DNA"/>
</dbReference>
<feature type="compositionally biased region" description="Basic residues" evidence="1">
    <location>
        <begin position="77"/>
        <end position="86"/>
    </location>
</feature>
<evidence type="ECO:0000313" key="2">
    <source>
        <dbReference type="EMBL" id="EEE62618.1"/>
    </source>
</evidence>
<organism evidence="2">
    <name type="scientific">Oryza sativa subsp. japonica</name>
    <name type="common">Rice</name>
    <dbReference type="NCBI Taxonomy" id="39947"/>
    <lineage>
        <taxon>Eukaryota</taxon>
        <taxon>Viridiplantae</taxon>
        <taxon>Streptophyta</taxon>
        <taxon>Embryophyta</taxon>
        <taxon>Tracheophyta</taxon>
        <taxon>Spermatophyta</taxon>
        <taxon>Magnoliopsida</taxon>
        <taxon>Liliopsida</taxon>
        <taxon>Poales</taxon>
        <taxon>Poaceae</taxon>
        <taxon>BOP clade</taxon>
        <taxon>Oryzoideae</taxon>
        <taxon>Oryzeae</taxon>
        <taxon>Oryzinae</taxon>
        <taxon>Oryza</taxon>
        <taxon>Oryza sativa</taxon>
    </lineage>
</organism>